<evidence type="ECO:0000313" key="2">
    <source>
        <dbReference type="Proteomes" id="UP000649232"/>
    </source>
</evidence>
<accession>A0ABS0WHJ8</accession>
<organism evidence="1 2">
    <name type="scientific">Paraglaciecola chathamensis</name>
    <dbReference type="NCBI Taxonomy" id="368405"/>
    <lineage>
        <taxon>Bacteria</taxon>
        <taxon>Pseudomonadati</taxon>
        <taxon>Pseudomonadota</taxon>
        <taxon>Gammaproteobacteria</taxon>
        <taxon>Alteromonadales</taxon>
        <taxon>Alteromonadaceae</taxon>
        <taxon>Paraglaciecola</taxon>
    </lineage>
</organism>
<dbReference type="Proteomes" id="UP000649232">
    <property type="component" value="Unassembled WGS sequence"/>
</dbReference>
<sequence>MNPMINHRIPYYCLMLILLSGCVLTERSMKKTPFARDGVINIRYMPYSNLGDAYAFGTKLSKMYVISRDYLIQEESEADFYLYLIINDPISNTNDIEATLRAYLCNFNRRREDNSDIYKNISTIPFYAPINSIVANIHNNETSEKLNLPTNKVEFLQKSYSIDTARYISRLLRNIVGDDLLTEKIAIIGTTFPVIKSRGILDTPDSDSNYSSNDVVVMGLDGYTPREISNIIVSLRAAIENDEVSIDELNEKVSSLVEPSISRLARTIRVFFTPSFISTAHANEVPKCSLGAL</sequence>
<comment type="caution">
    <text evidence="1">The sequence shown here is derived from an EMBL/GenBank/DDBJ whole genome shotgun (WGS) entry which is preliminary data.</text>
</comment>
<gene>
    <name evidence="1" type="ORF">JEU11_15790</name>
</gene>
<name>A0ABS0WHJ8_9ALTE</name>
<proteinExistence type="predicted"/>
<evidence type="ECO:0008006" key="3">
    <source>
        <dbReference type="Google" id="ProtNLM"/>
    </source>
</evidence>
<dbReference type="RefSeq" id="WP_198825399.1">
    <property type="nucleotide sequence ID" value="NZ_JAEILT010000026.1"/>
</dbReference>
<evidence type="ECO:0000313" key="1">
    <source>
        <dbReference type="EMBL" id="MBJ2137923.1"/>
    </source>
</evidence>
<reference evidence="1 2" key="1">
    <citation type="submission" date="2020-12" db="EMBL/GenBank/DDBJ databases">
        <title>Draft genome sequences of nine environmental bacterial isolates colonizing plastic.</title>
        <authorList>
            <person name="Borre I."/>
            <person name="Sonnenschein E.C."/>
        </authorList>
    </citation>
    <scope>NUCLEOTIDE SEQUENCE [LARGE SCALE GENOMIC DNA]</scope>
    <source>
        <strain evidence="1 2">IB30</strain>
    </source>
</reference>
<protein>
    <recommendedName>
        <fullName evidence="3">Lipoprotein</fullName>
    </recommendedName>
</protein>
<dbReference type="EMBL" id="JAEILT010000026">
    <property type="protein sequence ID" value="MBJ2137923.1"/>
    <property type="molecule type" value="Genomic_DNA"/>
</dbReference>